<dbReference type="Proteomes" id="UP000008544">
    <property type="component" value="Chromosome"/>
</dbReference>
<dbReference type="PIRSF" id="PIRSF001435">
    <property type="entry name" value="Nth"/>
    <property type="match status" value="1"/>
</dbReference>
<evidence type="ECO:0000256" key="5">
    <source>
        <dbReference type="ARBA" id="ARBA00023014"/>
    </source>
</evidence>
<organism evidence="7 8">
    <name type="scientific">Desulforudis audaxviator (strain MP104C)</name>
    <dbReference type="NCBI Taxonomy" id="477974"/>
    <lineage>
        <taxon>Bacteria</taxon>
        <taxon>Bacillati</taxon>
        <taxon>Bacillota</taxon>
        <taxon>Clostridia</taxon>
        <taxon>Thermoanaerobacterales</taxon>
        <taxon>Candidatus Desulforudaceae</taxon>
        <taxon>Candidatus Desulforudis</taxon>
    </lineage>
</organism>
<dbReference type="Gene3D" id="1.10.340.30">
    <property type="entry name" value="Hypothetical protein, domain 2"/>
    <property type="match status" value="1"/>
</dbReference>
<evidence type="ECO:0000256" key="2">
    <source>
        <dbReference type="ARBA" id="ARBA00022485"/>
    </source>
</evidence>
<dbReference type="InterPro" id="IPR011257">
    <property type="entry name" value="DNA_glycosylase"/>
</dbReference>
<dbReference type="SMART" id="SM00478">
    <property type="entry name" value="ENDO3c"/>
    <property type="match status" value="1"/>
</dbReference>
<evidence type="ECO:0000259" key="6">
    <source>
        <dbReference type="SMART" id="SM00478"/>
    </source>
</evidence>
<keyword evidence="8" id="KW-1185">Reference proteome</keyword>
<evidence type="ECO:0000256" key="4">
    <source>
        <dbReference type="ARBA" id="ARBA00023004"/>
    </source>
</evidence>
<reference evidence="8" key="1">
    <citation type="submission" date="2007-10" db="EMBL/GenBank/DDBJ databases">
        <title>Complete sequence of chromosome of Desulforudis audaxviator MP104C.</title>
        <authorList>
            <person name="Copeland A."/>
            <person name="Lucas S."/>
            <person name="Lapidus A."/>
            <person name="Barry K."/>
            <person name="Glavina del Rio T."/>
            <person name="Dalin E."/>
            <person name="Tice H."/>
            <person name="Bruce D."/>
            <person name="Pitluck S."/>
            <person name="Lowry S.R."/>
            <person name="Larimer F."/>
            <person name="Land M.L."/>
            <person name="Hauser L."/>
            <person name="Kyrpides N."/>
            <person name="Ivanova N.N."/>
            <person name="Richardson P."/>
        </authorList>
    </citation>
    <scope>NUCLEOTIDE SEQUENCE [LARGE SCALE GENOMIC DNA]</scope>
    <source>
        <strain evidence="8">MP104C</strain>
    </source>
</reference>
<dbReference type="InterPro" id="IPR003651">
    <property type="entry name" value="Endonuclease3_FeS-loop_motif"/>
</dbReference>
<dbReference type="CDD" id="cd00056">
    <property type="entry name" value="ENDO3c"/>
    <property type="match status" value="1"/>
</dbReference>
<dbReference type="GO" id="GO:0016787">
    <property type="term" value="F:hydrolase activity"/>
    <property type="evidence" value="ECO:0007669"/>
    <property type="project" value="UniProtKB-ARBA"/>
</dbReference>
<dbReference type="PANTHER" id="PTHR10359:SF19">
    <property type="entry name" value="DNA REPAIR GLYCOSYLASE MJ1434-RELATED"/>
    <property type="match status" value="1"/>
</dbReference>
<feature type="domain" description="HhH-GPD" evidence="6">
    <location>
        <begin position="52"/>
        <end position="211"/>
    </location>
</feature>
<dbReference type="HOGENOM" id="CLU_012862_6_0_9"/>
<dbReference type="InterPro" id="IPR003265">
    <property type="entry name" value="HhH-GPD_domain"/>
</dbReference>
<dbReference type="eggNOG" id="COG2231">
    <property type="taxonomic scope" value="Bacteria"/>
</dbReference>
<dbReference type="Pfam" id="PF00730">
    <property type="entry name" value="HhH-GPD"/>
    <property type="match status" value="1"/>
</dbReference>
<keyword evidence="5" id="KW-0411">Iron-sulfur</keyword>
<proteinExistence type="predicted"/>
<dbReference type="KEGG" id="dau:Daud_1244"/>
<comment type="cofactor">
    <cofactor evidence="1">
        <name>[4Fe-4S] cluster</name>
        <dbReference type="ChEBI" id="CHEBI:49883"/>
    </cofactor>
</comment>
<dbReference type="GO" id="GO:0046872">
    <property type="term" value="F:metal ion binding"/>
    <property type="evidence" value="ECO:0007669"/>
    <property type="project" value="UniProtKB-KW"/>
</dbReference>
<gene>
    <name evidence="7" type="ordered locus">Daud_1244</name>
</gene>
<dbReference type="AlphaFoldDB" id="B1I416"/>
<dbReference type="GO" id="GO:0140097">
    <property type="term" value="F:catalytic activity, acting on DNA"/>
    <property type="evidence" value="ECO:0007669"/>
    <property type="project" value="UniProtKB-ARBA"/>
</dbReference>
<evidence type="ECO:0000256" key="1">
    <source>
        <dbReference type="ARBA" id="ARBA00001966"/>
    </source>
</evidence>
<evidence type="ECO:0000313" key="7">
    <source>
        <dbReference type="EMBL" id="ACA59755.1"/>
    </source>
</evidence>
<evidence type="ECO:0000313" key="8">
    <source>
        <dbReference type="Proteomes" id="UP000008544"/>
    </source>
</evidence>
<keyword evidence="2" id="KW-0004">4Fe-4S</keyword>
<keyword evidence="3" id="KW-0479">Metal-binding</keyword>
<dbReference type="InterPro" id="IPR023170">
    <property type="entry name" value="HhH_base_excis_C"/>
</dbReference>
<dbReference type="GO" id="GO:0006284">
    <property type="term" value="P:base-excision repair"/>
    <property type="evidence" value="ECO:0007669"/>
    <property type="project" value="InterPro"/>
</dbReference>
<reference evidence="7 8" key="2">
    <citation type="journal article" date="2008" name="Science">
        <title>Environmental genomics reveals a single-species ecosystem deep within Earth.</title>
        <authorList>
            <person name="Chivian D."/>
            <person name="Brodie E.L."/>
            <person name="Alm E.J."/>
            <person name="Culley D.E."/>
            <person name="Dehal P.S."/>
            <person name="Desantis T.Z."/>
            <person name="Gihring T.M."/>
            <person name="Lapidus A."/>
            <person name="Lin L.H."/>
            <person name="Lowry S.R."/>
            <person name="Moser D.P."/>
            <person name="Richardson P.M."/>
            <person name="Southam G."/>
            <person name="Wanger G."/>
            <person name="Pratt L.M."/>
            <person name="Andersen G.L."/>
            <person name="Hazen T.C."/>
            <person name="Brockman F.J."/>
            <person name="Arkin A.P."/>
            <person name="Onstott T.C."/>
        </authorList>
    </citation>
    <scope>NUCLEOTIDE SEQUENCE [LARGE SCALE GENOMIC DNA]</scope>
    <source>
        <strain evidence="7 8">MP104C</strain>
    </source>
</reference>
<dbReference type="SUPFAM" id="SSF48150">
    <property type="entry name" value="DNA-glycosylase"/>
    <property type="match status" value="1"/>
</dbReference>
<dbReference type="Gene3D" id="1.10.1670.10">
    <property type="entry name" value="Helix-hairpin-Helix base-excision DNA repair enzymes (C-terminal)"/>
    <property type="match status" value="1"/>
</dbReference>
<sequence>MCYSGEETQREPGRENLQGFLLDVYERLYAHYGPRHWWPAESAFEVIVGAILTQQVSWRNVEKAIANLKARDSLSVEGILALPHAELGLLIRPTRYYNQKTQRLKDVCLVIREDFGGDTGLFLQQEPGALRRRLLAVRGIGKETADSILLYAAGRPVFVIDHYTHRILKRLGLAHGGESYDQLQHLFEAHLPLNAALFNEYHALLVTHGHRLCLKTGPRCPECPLSDLCAHASQAGVQPDGRQPAGTSVP</sequence>
<name>B1I416_DESAP</name>
<dbReference type="GO" id="GO:0051539">
    <property type="term" value="F:4 iron, 4 sulfur cluster binding"/>
    <property type="evidence" value="ECO:0007669"/>
    <property type="project" value="UniProtKB-KW"/>
</dbReference>
<evidence type="ECO:0000256" key="3">
    <source>
        <dbReference type="ARBA" id="ARBA00022723"/>
    </source>
</evidence>
<dbReference type="EMBL" id="CP000860">
    <property type="protein sequence ID" value="ACA59755.1"/>
    <property type="molecule type" value="Genomic_DNA"/>
</dbReference>
<dbReference type="SMART" id="SM00525">
    <property type="entry name" value="FES"/>
    <property type="match status" value="1"/>
</dbReference>
<keyword evidence="4" id="KW-0408">Iron</keyword>
<protein>
    <submittedName>
        <fullName evidence="7">HhH-GPD family protein</fullName>
    </submittedName>
</protein>
<dbReference type="PANTHER" id="PTHR10359">
    <property type="entry name" value="A/G-SPECIFIC ADENINE GLYCOSYLASE/ENDONUCLEASE III"/>
    <property type="match status" value="1"/>
</dbReference>
<dbReference type="STRING" id="477974.Daud_1244"/>
<accession>B1I416</accession>